<evidence type="ECO:0000259" key="15">
    <source>
        <dbReference type="PROSITE" id="PS50237"/>
    </source>
</evidence>
<dbReference type="InterPro" id="IPR037795">
    <property type="entry name" value="C2_HECW"/>
</dbReference>
<dbReference type="GO" id="GO:0006511">
    <property type="term" value="P:ubiquitin-dependent protein catabolic process"/>
    <property type="evidence" value="ECO:0007669"/>
    <property type="project" value="TreeGrafter"/>
</dbReference>
<dbReference type="InterPro" id="IPR001202">
    <property type="entry name" value="WW_dom"/>
</dbReference>
<feature type="coiled-coil region" evidence="11">
    <location>
        <begin position="784"/>
        <end position="811"/>
    </location>
</feature>
<dbReference type="FunFam" id="3.30.2410.10:FF:000002">
    <property type="entry name" value="E3 ubiquitin-protein ligase HECW2"/>
    <property type="match status" value="1"/>
</dbReference>
<dbReference type="InParanoid" id="A0A672F4Y0"/>
<dbReference type="PROSITE" id="PS50004">
    <property type="entry name" value="C2"/>
    <property type="match status" value="1"/>
</dbReference>
<organism evidence="16 17">
    <name type="scientific">Salarias fasciatus</name>
    <name type="common">Jewelled blenny</name>
    <name type="synonym">Blennius fasciatus</name>
    <dbReference type="NCBI Taxonomy" id="181472"/>
    <lineage>
        <taxon>Eukaryota</taxon>
        <taxon>Metazoa</taxon>
        <taxon>Chordata</taxon>
        <taxon>Craniata</taxon>
        <taxon>Vertebrata</taxon>
        <taxon>Euteleostomi</taxon>
        <taxon>Actinopterygii</taxon>
        <taxon>Neopterygii</taxon>
        <taxon>Teleostei</taxon>
        <taxon>Neoteleostei</taxon>
        <taxon>Acanthomorphata</taxon>
        <taxon>Ovalentaria</taxon>
        <taxon>Blenniimorphae</taxon>
        <taxon>Blenniiformes</taxon>
        <taxon>Blennioidei</taxon>
        <taxon>Blenniidae</taxon>
        <taxon>Salariinae</taxon>
        <taxon>Salarias</taxon>
    </lineage>
</organism>
<reference evidence="16" key="1">
    <citation type="submission" date="2019-06" db="EMBL/GenBank/DDBJ databases">
        <authorList>
            <consortium name="Wellcome Sanger Institute Data Sharing"/>
        </authorList>
    </citation>
    <scope>NUCLEOTIDE SEQUENCE [LARGE SCALE GENOMIC DNA]</scope>
</reference>
<dbReference type="GO" id="GO:0005737">
    <property type="term" value="C:cytoplasm"/>
    <property type="evidence" value="ECO:0007669"/>
    <property type="project" value="UniProtKB-SubCell"/>
</dbReference>
<dbReference type="OMA" id="SQGMWEG"/>
<dbReference type="InterPro" id="IPR040524">
    <property type="entry name" value="HECW1_helix"/>
</dbReference>
<feature type="region of interest" description="Disordered" evidence="12">
    <location>
        <begin position="507"/>
        <end position="526"/>
    </location>
</feature>
<accession>A0A672F4Y0</accession>
<dbReference type="Proteomes" id="UP000472267">
    <property type="component" value="Chromosome 16"/>
</dbReference>
<evidence type="ECO:0000256" key="1">
    <source>
        <dbReference type="ARBA" id="ARBA00000885"/>
    </source>
</evidence>
<feature type="active site" description="Glycyl thioester intermediate" evidence="10">
    <location>
        <position position="1448"/>
    </location>
</feature>
<evidence type="ECO:0000256" key="2">
    <source>
        <dbReference type="ARBA" id="ARBA00004496"/>
    </source>
</evidence>
<dbReference type="GO" id="GO:0048814">
    <property type="term" value="P:regulation of dendrite morphogenesis"/>
    <property type="evidence" value="ECO:0007669"/>
    <property type="project" value="TreeGrafter"/>
</dbReference>
<dbReference type="PANTHER" id="PTHR11254">
    <property type="entry name" value="HECT DOMAIN UBIQUITIN-PROTEIN LIGASE"/>
    <property type="match status" value="1"/>
</dbReference>
<dbReference type="Gene3D" id="3.90.1750.10">
    <property type="entry name" value="Hect, E3 ligase catalytic domains"/>
    <property type="match status" value="1"/>
</dbReference>
<dbReference type="Pfam" id="PF18436">
    <property type="entry name" value="HECW1_helix"/>
    <property type="match status" value="1"/>
</dbReference>
<evidence type="ECO:0000256" key="8">
    <source>
        <dbReference type="ARBA" id="ARBA00022737"/>
    </source>
</evidence>
<dbReference type="FunFam" id="2.20.70.10:FF:000007">
    <property type="entry name" value="E3 ubiquitin-protein ligase HECW2 isoform X1"/>
    <property type="match status" value="1"/>
</dbReference>
<dbReference type="SUPFAM" id="SSF56204">
    <property type="entry name" value="Hect, E3 ligase catalytic domain"/>
    <property type="match status" value="1"/>
</dbReference>
<keyword evidence="6" id="KW-0597">Phosphoprotein</keyword>
<keyword evidence="8" id="KW-0677">Repeat</keyword>
<feature type="domain" description="HECT" evidence="15">
    <location>
        <begin position="1145"/>
        <end position="1480"/>
    </location>
</feature>
<feature type="domain" description="WW" evidence="14">
    <location>
        <begin position="742"/>
        <end position="775"/>
    </location>
</feature>
<dbReference type="FunFam" id="3.90.1750.10:FF:000036">
    <property type="entry name" value="E3 ubiquitin-protein ligase HECW2"/>
    <property type="match status" value="1"/>
</dbReference>
<dbReference type="Ensembl" id="ENSSFAT00005001834.1">
    <property type="protein sequence ID" value="ENSSFAP00005001731.1"/>
    <property type="gene ID" value="ENSSFAG00005001168.1"/>
</dbReference>
<dbReference type="GO" id="GO:0016567">
    <property type="term" value="P:protein ubiquitination"/>
    <property type="evidence" value="ECO:0007669"/>
    <property type="project" value="UniProtKB-UniPathway"/>
</dbReference>
<dbReference type="CDD" id="cd08691">
    <property type="entry name" value="C2_NEDL1-like"/>
    <property type="match status" value="1"/>
</dbReference>
<evidence type="ECO:0000256" key="11">
    <source>
        <dbReference type="SAM" id="Coils"/>
    </source>
</evidence>
<proteinExistence type="predicted"/>
<dbReference type="InterPro" id="IPR032348">
    <property type="entry name" value="HECW_N"/>
</dbReference>
<feature type="region of interest" description="Disordered" evidence="12">
    <location>
        <begin position="353"/>
        <end position="399"/>
    </location>
</feature>
<dbReference type="CDD" id="cd00201">
    <property type="entry name" value="WW"/>
    <property type="match status" value="2"/>
</dbReference>
<keyword evidence="5" id="KW-0963">Cytoplasm</keyword>
<evidence type="ECO:0000256" key="4">
    <source>
        <dbReference type="ARBA" id="ARBA00012485"/>
    </source>
</evidence>
<dbReference type="InterPro" id="IPR050409">
    <property type="entry name" value="E3_ubiq-protein_ligase"/>
</dbReference>
<dbReference type="GO" id="GO:0061630">
    <property type="term" value="F:ubiquitin protein ligase activity"/>
    <property type="evidence" value="ECO:0007669"/>
    <property type="project" value="UniProtKB-EC"/>
</dbReference>
<dbReference type="Gene3D" id="3.30.2160.10">
    <property type="entry name" value="Hect, E3 ligase catalytic domain"/>
    <property type="match status" value="1"/>
</dbReference>
<dbReference type="Pfam" id="PF00397">
    <property type="entry name" value="WW"/>
    <property type="match status" value="1"/>
</dbReference>
<name>A0A672F4Y0_SALFA</name>
<gene>
    <name evidence="16" type="primary">hecw2a</name>
</gene>
<evidence type="ECO:0000259" key="14">
    <source>
        <dbReference type="PROSITE" id="PS50020"/>
    </source>
</evidence>
<keyword evidence="17" id="KW-1185">Reference proteome</keyword>
<dbReference type="InterPro" id="IPR035892">
    <property type="entry name" value="C2_domain_sf"/>
</dbReference>
<dbReference type="PROSITE" id="PS01159">
    <property type="entry name" value="WW_DOMAIN_1"/>
    <property type="match status" value="2"/>
</dbReference>
<dbReference type="Pfam" id="PF16562">
    <property type="entry name" value="HECW_N"/>
    <property type="match status" value="1"/>
</dbReference>
<dbReference type="SUPFAM" id="SSF49562">
    <property type="entry name" value="C2 domain (Calcium/lipid-binding domain, CaLB)"/>
    <property type="match status" value="1"/>
</dbReference>
<sequence>MRPSLATAVLPPRTRSHNPPNLAVGGREHLSAPRRRSPHLRHTLSPENLRTLAERGGAAADNASVVSAPIGLPRANSDTDLVTSQSRSSLTASTLEYTLSRGQNLVITWDIKEEVDATDWIGLYHIDETSPSNVWDCKNRGVNGTQKGQIVWRLEPGPYFMEPETKICFKYYHGVSGALRATTPCITVKNPTVLHRITNQIENLIMKHYLVCSLSDLRATGLKKGMFFNPDPYLKMSIHPGKRSVFPIFSHHGQERRSAIIANTTNPVWHGEKYTFVALMTDILYIEVKDKFAKSRPIIKRFLGQLTIPVQRLIEKIPGIQPVSFSLCRRLPTEHVSGQLQFKVELTSTGPDGASPDSIIGISSLNGAPGTPSDDEDLPHHLPGVVSSGPSPTGSHVSQSLWEGGAAAFPEKDFSLVAAEARFVEPQRLSGHEMLQRSFTEGLDAIEAPKGPGERPLGAASPKLCSSFPTHTRLSAMLHIDSDEDEERSGANDIFPVPLSPLLMNGEPLDISGPDDEDPFPEPQQDPEHLERFVLEEDGNESSASTLHRIYEQMFCDCIELPRQRSFHEALVGCRGDGAKAVYVLRCCRDWLTWCRLLCRMNTVPLCFLWCILQEAEEGAETAIDPGGAVESTSSPAHQGVDDEGGGQVVTTDTEGETASAAEHEEAEEIGVRRLSLQAAGGGAEEPEEEERKPPHEEAGSADSEQVTTETDGEEGTHVNGHPVRSLPSVRHDIHRYQRVDEPLPPNWEARIDSHGRIFFVDHVNRTTTWQRPTGPPAPQGLTRSNSIQQMEQLNRRYQSIRRTITNSDRTEESSVDLLPEPESELLPHSISGEFYRRESAVAHSSGRSRLSLLLQSPSAKFLCSPDFFTVLNVNIYAHYFERYQHNRDLVTFLNMFSNKQLELPRGWEMKHDHTGKPFFVDHNCRSTTFIDPRLPLQSSRSTGLLAHRQHLSRQRSHSAGEVVDDARQANPPVMPRPSSTFSGSSRSQYHDVVPVAYNDKIVAFLRQPNIFEILQERQPELARNHSLKEKVQFIRSEGVNGLARLSSDADLVMLLSLFEEEVMSYVPPLLHPGYCLSSPQSSPGTQRANARAPAPYKRDFEAKLRNFYRKLETKGYGQGPGKVKLIIRRDHLLEDAFNQIMCYSRKDLQRSKLYVSFVGEDGLDYSGPSREFFFLVSRELFNPYYGLFEYSANDTYTVQISPMSAFVDNHHEWFRFSGRILGLALVHQYLLDAFFTRPFYKGLLRIPCDLSDLEFLDEEFHQSLQWMKDNDIEDMLDLTFTVNEEVFGQITERELKPGGAGIPVSEKNKKEYIERMVKWRIERGVAQQTESLVRGFYEVVDVRLVSVFDARELELVIAGTAEIDLADWRNNTEYRGGYHDNHIVIRWFWAAVERFNNEQRLRLLQFVTGTSSIPYEGFASLRGSNGPRRFCVEKWGKITSLPRAHTCFNRLDLPPYPSFSMLYEKLVTAVEETSTFGLE</sequence>
<dbReference type="PROSITE" id="PS50020">
    <property type="entry name" value="WW_DOMAIN_2"/>
    <property type="match status" value="2"/>
</dbReference>
<dbReference type="Gene3D" id="2.60.40.2840">
    <property type="match status" value="1"/>
</dbReference>
<feature type="compositionally biased region" description="Basic and acidic residues" evidence="12">
    <location>
        <begin position="690"/>
        <end position="699"/>
    </location>
</feature>
<feature type="domain" description="C2" evidence="13">
    <location>
        <begin position="193"/>
        <end position="327"/>
    </location>
</feature>
<evidence type="ECO:0000259" key="13">
    <source>
        <dbReference type="PROSITE" id="PS50004"/>
    </source>
</evidence>
<dbReference type="SMART" id="SM00456">
    <property type="entry name" value="WW"/>
    <property type="match status" value="2"/>
</dbReference>
<evidence type="ECO:0000256" key="9">
    <source>
        <dbReference type="ARBA" id="ARBA00022786"/>
    </source>
</evidence>
<feature type="domain" description="WW" evidence="14">
    <location>
        <begin position="902"/>
        <end position="935"/>
    </location>
</feature>
<evidence type="ECO:0000256" key="7">
    <source>
        <dbReference type="ARBA" id="ARBA00022679"/>
    </source>
</evidence>
<dbReference type="Pfam" id="PF00632">
    <property type="entry name" value="HECT"/>
    <property type="match status" value="1"/>
</dbReference>
<dbReference type="PROSITE" id="PS50237">
    <property type="entry name" value="HECT"/>
    <property type="match status" value="1"/>
</dbReference>
<dbReference type="FunFam" id="2.60.40.2840:FF:000001">
    <property type="entry name" value="E3 ubiquitin-protein ligase HECW2 isoform X1"/>
    <property type="match status" value="1"/>
</dbReference>
<feature type="compositionally biased region" description="Low complexity" evidence="12">
    <location>
        <begin position="383"/>
        <end position="398"/>
    </location>
</feature>
<evidence type="ECO:0000313" key="16">
    <source>
        <dbReference type="Ensembl" id="ENSSFAP00005001731.1"/>
    </source>
</evidence>
<dbReference type="InterPro" id="IPR000569">
    <property type="entry name" value="HECT_dom"/>
</dbReference>
<dbReference type="Gene3D" id="3.30.2410.10">
    <property type="entry name" value="Hect, E3 ligase catalytic domain"/>
    <property type="match status" value="1"/>
</dbReference>
<dbReference type="InterPro" id="IPR036020">
    <property type="entry name" value="WW_dom_sf"/>
</dbReference>
<dbReference type="FunFam" id="3.30.2160.10:FF:000005">
    <property type="entry name" value="E3 ubiquitin-protein ligase HECW2 isoform X1"/>
    <property type="match status" value="1"/>
</dbReference>
<comment type="subcellular location">
    <subcellularLocation>
        <location evidence="2">Cytoplasm</location>
    </subcellularLocation>
</comment>
<reference evidence="16" key="3">
    <citation type="submission" date="2025-09" db="UniProtKB">
        <authorList>
            <consortium name="Ensembl"/>
        </authorList>
    </citation>
    <scope>IDENTIFICATION</scope>
</reference>
<protein>
    <recommendedName>
        <fullName evidence="4">HECT-type E3 ubiquitin transferase</fullName>
        <ecNumber evidence="4">2.3.2.26</ecNumber>
    </recommendedName>
</protein>
<evidence type="ECO:0000256" key="10">
    <source>
        <dbReference type="PROSITE-ProRule" id="PRU00104"/>
    </source>
</evidence>
<dbReference type="FunFam" id="2.20.70.10:FF:000048">
    <property type="entry name" value="HECT, C2 and WW domain-containing E3 ubiquitin protein ligase 1"/>
    <property type="match status" value="1"/>
</dbReference>
<dbReference type="PANTHER" id="PTHR11254:SF442">
    <property type="entry name" value="HECT-TYPE E3 UBIQUITIN TRANSFERASE"/>
    <property type="match status" value="1"/>
</dbReference>
<keyword evidence="7" id="KW-0808">Transferase</keyword>
<comment type="catalytic activity">
    <reaction evidence="1">
        <text>S-ubiquitinyl-[E2 ubiquitin-conjugating enzyme]-L-cysteine + [acceptor protein]-L-lysine = [E2 ubiquitin-conjugating enzyme]-L-cysteine + N(6)-ubiquitinyl-[acceptor protein]-L-lysine.</text>
        <dbReference type="EC" id="2.3.2.26"/>
    </reaction>
</comment>
<feature type="compositionally biased region" description="Low complexity" evidence="12">
    <location>
        <begin position="649"/>
        <end position="661"/>
    </location>
</feature>
<dbReference type="InterPro" id="IPR035983">
    <property type="entry name" value="Hect_E3_ubiquitin_ligase"/>
</dbReference>
<dbReference type="Pfam" id="PF00168">
    <property type="entry name" value="C2"/>
    <property type="match status" value="1"/>
</dbReference>
<dbReference type="EC" id="2.3.2.26" evidence="4"/>
<reference evidence="16" key="2">
    <citation type="submission" date="2025-08" db="UniProtKB">
        <authorList>
            <consortium name="Ensembl"/>
        </authorList>
    </citation>
    <scope>IDENTIFICATION</scope>
</reference>
<evidence type="ECO:0000313" key="17">
    <source>
        <dbReference type="Proteomes" id="UP000472267"/>
    </source>
</evidence>
<feature type="region of interest" description="Disordered" evidence="12">
    <location>
        <begin position="1"/>
        <end position="43"/>
    </location>
</feature>
<keyword evidence="11" id="KW-0175">Coiled coil</keyword>
<dbReference type="SUPFAM" id="SSF51045">
    <property type="entry name" value="WW domain"/>
    <property type="match status" value="2"/>
</dbReference>
<dbReference type="CDD" id="cd00078">
    <property type="entry name" value="HECTc"/>
    <property type="match status" value="1"/>
</dbReference>
<dbReference type="InterPro" id="IPR000008">
    <property type="entry name" value="C2_dom"/>
</dbReference>
<evidence type="ECO:0000256" key="12">
    <source>
        <dbReference type="SAM" id="MobiDB-lite"/>
    </source>
</evidence>
<evidence type="ECO:0000256" key="6">
    <source>
        <dbReference type="ARBA" id="ARBA00022553"/>
    </source>
</evidence>
<dbReference type="FunFam" id="3.90.1750.10:FF:000004">
    <property type="entry name" value="E3 ubiquitin-protein ligase HECW2 isoform X1"/>
    <property type="match status" value="1"/>
</dbReference>
<feature type="region of interest" description="Disordered" evidence="12">
    <location>
        <begin position="625"/>
        <end position="731"/>
    </location>
</feature>
<keyword evidence="9 10" id="KW-0833">Ubl conjugation pathway</keyword>
<comment type="pathway">
    <text evidence="3">Protein modification; protein ubiquitination.</text>
</comment>
<evidence type="ECO:0000256" key="3">
    <source>
        <dbReference type="ARBA" id="ARBA00004906"/>
    </source>
</evidence>
<dbReference type="Gene3D" id="2.20.70.10">
    <property type="match status" value="2"/>
</dbReference>
<dbReference type="SMART" id="SM00239">
    <property type="entry name" value="C2"/>
    <property type="match status" value="1"/>
</dbReference>
<evidence type="ECO:0000256" key="5">
    <source>
        <dbReference type="ARBA" id="ARBA00022490"/>
    </source>
</evidence>
<dbReference type="Gene3D" id="2.60.40.150">
    <property type="entry name" value="C2 domain"/>
    <property type="match status" value="1"/>
</dbReference>
<feature type="compositionally biased region" description="Basic residues" evidence="12">
    <location>
        <begin position="32"/>
        <end position="42"/>
    </location>
</feature>
<dbReference type="SMART" id="SM00119">
    <property type="entry name" value="HECTc"/>
    <property type="match status" value="1"/>
</dbReference>
<dbReference type="UniPathway" id="UPA00143"/>